<reference evidence="1 2" key="1">
    <citation type="submission" date="2021-03" db="EMBL/GenBank/DDBJ databases">
        <authorList>
            <person name="Peeters C."/>
        </authorList>
    </citation>
    <scope>NUCLEOTIDE SEQUENCE [LARGE SCALE GENOMIC DNA]</scope>
    <source>
        <strain evidence="1 2">LMG 26411</strain>
    </source>
</reference>
<dbReference type="Proteomes" id="UP000672657">
    <property type="component" value="Unassembled WGS sequence"/>
</dbReference>
<dbReference type="SUPFAM" id="SSF103642">
    <property type="entry name" value="Sec-C motif"/>
    <property type="match status" value="1"/>
</dbReference>
<sequence>MNNSYSHPVSQLLTLGQSFEEVDGRPETWKGYAKLGIDHRHIPELIAVVADEALHTGYGLVPFAPVHAWRILAALKATEALPALASLLRRIDDDWDDWISTELPCVFGQMGGKSVDVLAPFAADRHNGSYARGGACRAMGEVATAHPDQRGRCLQILMTLLRSFEDNEQTLNTEIVSVLLDLHAVESIDLIREAYAKDCVDLDCVGDVEDVEIALGLRTERDTAPKRGKLFQRLLELSQLQEATRPRTAGPKTGRNDPCPCGSGKKYKKCCLEV</sequence>
<dbReference type="Pfam" id="PF02810">
    <property type="entry name" value="SEC-C"/>
    <property type="match status" value="1"/>
</dbReference>
<protein>
    <submittedName>
        <fullName evidence="1">Uncharacterized protein</fullName>
    </submittedName>
</protein>
<dbReference type="InterPro" id="IPR004027">
    <property type="entry name" value="SEC_C_motif"/>
</dbReference>
<evidence type="ECO:0000313" key="2">
    <source>
        <dbReference type="Proteomes" id="UP000672657"/>
    </source>
</evidence>
<dbReference type="EMBL" id="CAJPVI010000053">
    <property type="protein sequence ID" value="CAG2159032.1"/>
    <property type="molecule type" value="Genomic_DNA"/>
</dbReference>
<evidence type="ECO:0000313" key="1">
    <source>
        <dbReference type="EMBL" id="CAG2159032.1"/>
    </source>
</evidence>
<accession>A0ABN7QDI2</accession>
<proteinExistence type="predicted"/>
<comment type="caution">
    <text evidence="1">The sequence shown here is derived from an EMBL/GenBank/DDBJ whole genome shotgun (WGS) entry which is preliminary data.</text>
</comment>
<dbReference type="PANTHER" id="PTHR33747">
    <property type="entry name" value="UPF0225 PROTEIN SCO1677"/>
    <property type="match status" value="1"/>
</dbReference>
<name>A0ABN7QDI2_9BURK</name>
<dbReference type="Gene3D" id="3.10.450.50">
    <property type="match status" value="1"/>
</dbReference>
<organism evidence="1 2">
    <name type="scientific">Cupriavidus numazuensis</name>
    <dbReference type="NCBI Taxonomy" id="221992"/>
    <lineage>
        <taxon>Bacteria</taxon>
        <taxon>Pseudomonadati</taxon>
        <taxon>Pseudomonadota</taxon>
        <taxon>Betaproteobacteria</taxon>
        <taxon>Burkholderiales</taxon>
        <taxon>Burkholderiaceae</taxon>
        <taxon>Cupriavidus</taxon>
    </lineage>
</organism>
<dbReference type="RefSeq" id="WP_211957220.1">
    <property type="nucleotide sequence ID" value="NZ_CAJPVI010000053.1"/>
</dbReference>
<gene>
    <name evidence="1" type="ORF">LMG26411_06386</name>
</gene>
<keyword evidence="2" id="KW-1185">Reference proteome</keyword>
<dbReference type="PANTHER" id="PTHR33747:SF1">
    <property type="entry name" value="ADENYLATE CYCLASE-ASSOCIATED CAP C-TERMINAL DOMAIN-CONTAINING PROTEIN"/>
    <property type="match status" value="1"/>
</dbReference>